<dbReference type="STRING" id="49451.A0A314LAW5"/>
<comment type="caution">
    <text evidence="2">The sequence shown here is derived from an EMBL/GenBank/DDBJ whole genome shotgun (WGS) entry which is preliminary data.</text>
</comment>
<dbReference type="CDD" id="cd14473">
    <property type="entry name" value="FERM_B-lobe"/>
    <property type="match status" value="1"/>
</dbReference>
<dbReference type="Pfam" id="PF00373">
    <property type="entry name" value="FERM_M"/>
    <property type="match status" value="1"/>
</dbReference>
<organism evidence="2 3">
    <name type="scientific">Nicotiana attenuata</name>
    <name type="common">Coyote tobacco</name>
    <dbReference type="NCBI Taxonomy" id="49451"/>
    <lineage>
        <taxon>Eukaryota</taxon>
        <taxon>Viridiplantae</taxon>
        <taxon>Streptophyta</taxon>
        <taxon>Embryophyta</taxon>
        <taxon>Tracheophyta</taxon>
        <taxon>Spermatophyta</taxon>
        <taxon>Magnoliopsida</taxon>
        <taxon>eudicotyledons</taxon>
        <taxon>Gunneridae</taxon>
        <taxon>Pentapetalae</taxon>
        <taxon>asterids</taxon>
        <taxon>lamiids</taxon>
        <taxon>Solanales</taxon>
        <taxon>Solanaceae</taxon>
        <taxon>Nicotianoideae</taxon>
        <taxon>Nicotianeae</taxon>
        <taxon>Nicotiana</taxon>
    </lineage>
</organism>
<gene>
    <name evidence="2" type="ORF">A4A49_28613</name>
</gene>
<dbReference type="InterPro" id="IPR014352">
    <property type="entry name" value="FERM/acyl-CoA-bd_prot_sf"/>
</dbReference>
<reference evidence="2" key="1">
    <citation type="submission" date="2016-11" db="EMBL/GenBank/DDBJ databases">
        <title>The genome of Nicotiana attenuata.</title>
        <authorList>
            <person name="Xu S."/>
            <person name="Brockmoeller T."/>
            <person name="Gaquerel E."/>
            <person name="Navarro A."/>
            <person name="Kuhl H."/>
            <person name="Gase K."/>
            <person name="Ling Z."/>
            <person name="Zhou W."/>
            <person name="Kreitzer C."/>
            <person name="Stanke M."/>
            <person name="Tang H."/>
            <person name="Lyons E."/>
            <person name="Pandey P."/>
            <person name="Pandey S.P."/>
            <person name="Timmermann B."/>
            <person name="Baldwin I.T."/>
        </authorList>
    </citation>
    <scope>NUCLEOTIDE SEQUENCE [LARGE SCALE GENOMIC DNA]</scope>
    <source>
        <strain evidence="2">UT</strain>
    </source>
</reference>
<dbReference type="InterPro" id="IPR019748">
    <property type="entry name" value="FERM_central"/>
</dbReference>
<dbReference type="OrthoDB" id="3176171at2759"/>
<accession>A0A314LAW5</accession>
<dbReference type="KEGG" id="nau:109240104"/>
<dbReference type="AlphaFoldDB" id="A0A314LAW5"/>
<dbReference type="SMR" id="A0A314LAW5"/>
<dbReference type="GO" id="GO:0043168">
    <property type="term" value="F:anion binding"/>
    <property type="evidence" value="ECO:0007669"/>
    <property type="project" value="UniProtKB-ARBA"/>
</dbReference>
<dbReference type="Proteomes" id="UP000187609">
    <property type="component" value="Unassembled WGS sequence"/>
</dbReference>
<dbReference type="EMBL" id="MJEQ01000253">
    <property type="protein sequence ID" value="OIT37934.1"/>
    <property type="molecule type" value="Genomic_DNA"/>
</dbReference>
<name>A0A314LAW5_NICAT</name>
<dbReference type="GO" id="GO:1901363">
    <property type="term" value="F:heterocyclic compound binding"/>
    <property type="evidence" value="ECO:0007669"/>
    <property type="project" value="UniProtKB-ARBA"/>
</dbReference>
<proteinExistence type="predicted"/>
<dbReference type="InterPro" id="IPR000299">
    <property type="entry name" value="FERM_domain"/>
</dbReference>
<dbReference type="Gramene" id="OIT37934">
    <property type="protein sequence ID" value="OIT37934"/>
    <property type="gene ID" value="A4A49_28613"/>
</dbReference>
<protein>
    <submittedName>
        <fullName evidence="2">Kinesin-like calmodulin-binding protein</fullName>
    </submittedName>
</protein>
<keyword evidence="3" id="KW-1185">Reference proteome</keyword>
<dbReference type="SUPFAM" id="SSF47031">
    <property type="entry name" value="Second domain of FERM"/>
    <property type="match status" value="1"/>
</dbReference>
<dbReference type="PROSITE" id="PS50057">
    <property type="entry name" value="FERM_3"/>
    <property type="match status" value="1"/>
</dbReference>
<dbReference type="GO" id="GO:1901265">
    <property type="term" value="F:nucleoside phosphate binding"/>
    <property type="evidence" value="ECO:0007669"/>
    <property type="project" value="UniProtKB-ARBA"/>
</dbReference>
<dbReference type="Gene3D" id="1.20.80.10">
    <property type="match status" value="1"/>
</dbReference>
<sequence length="98" mass="11457">MFVQLSYVQLQHDYILGNYPVGKDDAAQMSALQILVDIGYVDGPQSRKDWPSLLEYFLPRQIAVTRAKWEWELDIRFSLPKESCSKKLGRSSFYLIFH</sequence>
<evidence type="ECO:0000313" key="2">
    <source>
        <dbReference type="EMBL" id="OIT37934.1"/>
    </source>
</evidence>
<evidence type="ECO:0000259" key="1">
    <source>
        <dbReference type="PROSITE" id="PS50057"/>
    </source>
</evidence>
<feature type="domain" description="FERM" evidence="1">
    <location>
        <begin position="1"/>
        <end position="98"/>
    </location>
</feature>
<dbReference type="InterPro" id="IPR035963">
    <property type="entry name" value="FERM_2"/>
</dbReference>
<evidence type="ECO:0000313" key="3">
    <source>
        <dbReference type="Proteomes" id="UP000187609"/>
    </source>
</evidence>